<feature type="domain" description="Phosphatidic acid phosphatase type 2/haloperoxidase" evidence="1">
    <location>
        <begin position="311"/>
        <end position="434"/>
    </location>
</feature>
<keyword evidence="2" id="KW-0575">Peroxidase</keyword>
<protein>
    <submittedName>
        <fullName evidence="2">Vanadium-dependent haloperoxidase</fullName>
        <ecNumber evidence="2">1.11.1.-</ecNumber>
    </submittedName>
</protein>
<dbReference type="RefSeq" id="WP_283343953.1">
    <property type="nucleotide sequence ID" value="NZ_JASHIF010000004.1"/>
</dbReference>
<dbReference type="GO" id="GO:0004601">
    <property type="term" value="F:peroxidase activity"/>
    <property type="evidence" value="ECO:0007669"/>
    <property type="project" value="UniProtKB-KW"/>
</dbReference>
<dbReference type="InterPro" id="IPR000326">
    <property type="entry name" value="PAP2/HPO"/>
</dbReference>
<name>A0ABT6Y5L3_9BACT</name>
<keyword evidence="2" id="KW-0560">Oxidoreductase</keyword>
<organism evidence="2 3">
    <name type="scientific">Flectobacillus roseus</name>
    <dbReference type="NCBI Taxonomy" id="502259"/>
    <lineage>
        <taxon>Bacteria</taxon>
        <taxon>Pseudomonadati</taxon>
        <taxon>Bacteroidota</taxon>
        <taxon>Cytophagia</taxon>
        <taxon>Cytophagales</taxon>
        <taxon>Flectobacillaceae</taxon>
        <taxon>Flectobacillus</taxon>
    </lineage>
</organism>
<dbReference type="EC" id="1.11.1.-" evidence="2"/>
<keyword evidence="3" id="KW-1185">Reference proteome</keyword>
<dbReference type="CDD" id="cd03398">
    <property type="entry name" value="PAP2_haloperoxidase"/>
    <property type="match status" value="1"/>
</dbReference>
<dbReference type="SUPFAM" id="SSF48317">
    <property type="entry name" value="Acid phosphatase/Vanadium-dependent haloperoxidase"/>
    <property type="match status" value="1"/>
</dbReference>
<dbReference type="Gene3D" id="1.10.606.20">
    <property type="match status" value="1"/>
</dbReference>
<dbReference type="PANTHER" id="PTHR34599">
    <property type="entry name" value="PEROXIDASE-RELATED"/>
    <property type="match status" value="1"/>
</dbReference>
<evidence type="ECO:0000259" key="1">
    <source>
        <dbReference type="Pfam" id="PF01569"/>
    </source>
</evidence>
<evidence type="ECO:0000313" key="2">
    <source>
        <dbReference type="EMBL" id="MDI9858863.1"/>
    </source>
</evidence>
<dbReference type="Pfam" id="PF01569">
    <property type="entry name" value="PAP2"/>
    <property type="match status" value="1"/>
</dbReference>
<comment type="caution">
    <text evidence="2">The sequence shown here is derived from an EMBL/GenBank/DDBJ whole genome shotgun (WGS) entry which is preliminary data.</text>
</comment>
<evidence type="ECO:0000313" key="3">
    <source>
        <dbReference type="Proteomes" id="UP001236507"/>
    </source>
</evidence>
<proteinExistence type="predicted"/>
<gene>
    <name evidence="2" type="ORF">QM524_06570</name>
</gene>
<dbReference type="EMBL" id="JASHIF010000004">
    <property type="protein sequence ID" value="MDI9858863.1"/>
    <property type="molecule type" value="Genomic_DNA"/>
</dbReference>
<accession>A0ABT6Y5L3</accession>
<reference evidence="2 3" key="1">
    <citation type="submission" date="2023-05" db="EMBL/GenBank/DDBJ databases">
        <title>Novel species of genus Flectobacillus isolated from stream in China.</title>
        <authorList>
            <person name="Lu H."/>
        </authorList>
    </citation>
    <scope>NUCLEOTIDE SEQUENCE [LARGE SCALE GENOMIC DNA]</scope>
    <source>
        <strain evidence="2 3">KCTC 42575</strain>
    </source>
</reference>
<sequence>MKSSMKSLGILNGIVAVALVGFCMSCQFFQKKITEQDYATRWSDMALYITKNTPGNSPTYASRCLGYIGLTMYESVVHSDQTYASMAGQLDSLQSLPMPQPNQKYDWIVALNASQASIIKALYKQTSEINKAQIDSLENALLEVRSKDITDPEITKRSIAYGREVAEKIFEWSKTDGGNEGYFKNFDKKRVYPQKLGGWQPPLYSQSFSRSPLHPDWGKNRTFLVSDHKIAAPKPIPFDSVPQSEYYQQFLAVYRQRNALTQQQKEAAVWWGDDPDETFTPPGHSYYIATLVIKKINPPLIKCAETYARVGIGVADAFVNCWKWKYEFFTERPNTFIPKYIDKFWESFWPDPPFPAFPSGHAIQAAATATVLGNLYGNSITITDDSHVGRKPDGLRNVEFKARTFNALWDVANEVANSRFYGGIHTPMDNNAGLQKGKEIGENINSLIWQKSLYKKE</sequence>
<dbReference type="PANTHER" id="PTHR34599:SF1">
    <property type="entry name" value="PHOSPHATIDIC ACID PHOSPHATASE TYPE 2_HALOPEROXIDASE DOMAIN-CONTAINING PROTEIN"/>
    <property type="match status" value="1"/>
</dbReference>
<dbReference type="Proteomes" id="UP001236507">
    <property type="component" value="Unassembled WGS sequence"/>
</dbReference>
<dbReference type="InterPro" id="IPR052559">
    <property type="entry name" value="V-haloperoxidase"/>
</dbReference>
<dbReference type="InterPro" id="IPR036938">
    <property type="entry name" value="PAP2/HPO_sf"/>
</dbReference>